<dbReference type="InterPro" id="IPR000760">
    <property type="entry name" value="Inositol_monophosphatase-like"/>
</dbReference>
<sequence>MSEYLKFAHELADASGKVIRKYFRSKMTVEDKADDSPVTVADRLTETIMREMISKKFPDHDILGEEHGYQPTGSRWKWVLDPIDGTRSFVAGMPIFGTLICLLEQEIPQIGMIDIPILQERWCGLRKKESIFYPNQPDGKPLACKVSNQQKIEHSILYSADPAMFNNAQKPYFDQIAAQAKLVRFGGDCYSYGLLASGHIDLVVEADLKNYDVMALVPVVESAGGLISDWNGNSSFDDEWDGCLVATASPELHKQALGLLKTA</sequence>
<evidence type="ECO:0000256" key="3">
    <source>
        <dbReference type="ARBA" id="ARBA00022723"/>
    </source>
</evidence>
<evidence type="ECO:0000256" key="1">
    <source>
        <dbReference type="ARBA" id="ARBA00001946"/>
    </source>
</evidence>
<dbReference type="NCBIfam" id="TIGR02067">
    <property type="entry name" value="his_9_HisN"/>
    <property type="match status" value="1"/>
</dbReference>
<dbReference type="CDD" id="cd01641">
    <property type="entry name" value="Bacterial_IMPase_like_1"/>
    <property type="match status" value="1"/>
</dbReference>
<dbReference type="InterPro" id="IPR011809">
    <property type="entry name" value="His_9_proposed"/>
</dbReference>
<dbReference type="InterPro" id="IPR051090">
    <property type="entry name" value="Inositol_monoP_superfamily"/>
</dbReference>
<proteinExistence type="inferred from homology"/>
<dbReference type="PANTHER" id="PTHR43200">
    <property type="entry name" value="PHOSPHATASE"/>
    <property type="match status" value="1"/>
</dbReference>
<dbReference type="EMBL" id="UINC01003554">
    <property type="protein sequence ID" value="SVA07338.1"/>
    <property type="molecule type" value="Genomic_DNA"/>
</dbReference>
<evidence type="ECO:0000256" key="2">
    <source>
        <dbReference type="ARBA" id="ARBA00009759"/>
    </source>
</evidence>
<dbReference type="SUPFAM" id="SSF56655">
    <property type="entry name" value="Carbohydrate phosphatase"/>
    <property type="match status" value="1"/>
</dbReference>
<keyword evidence="4" id="KW-0378">Hydrolase</keyword>
<comment type="similarity">
    <text evidence="2">Belongs to the inositol monophosphatase superfamily.</text>
</comment>
<evidence type="ECO:0008006" key="7">
    <source>
        <dbReference type="Google" id="ProtNLM"/>
    </source>
</evidence>
<accession>A0A381SVH7</accession>
<evidence type="ECO:0000313" key="6">
    <source>
        <dbReference type="EMBL" id="SVA07338.1"/>
    </source>
</evidence>
<dbReference type="Gene3D" id="3.40.190.80">
    <property type="match status" value="1"/>
</dbReference>
<dbReference type="PANTHER" id="PTHR43200:SF6">
    <property type="entry name" value="3'(2'),5'-BISPHOSPHATE NUCLEOTIDASE"/>
    <property type="match status" value="1"/>
</dbReference>
<keyword evidence="5" id="KW-0460">Magnesium</keyword>
<dbReference type="Pfam" id="PF00459">
    <property type="entry name" value="Inositol_P"/>
    <property type="match status" value="1"/>
</dbReference>
<protein>
    <recommendedName>
        <fullName evidence="7">Histidinol-phosphatase</fullName>
    </recommendedName>
</protein>
<dbReference type="GO" id="GO:0000105">
    <property type="term" value="P:L-histidine biosynthetic process"/>
    <property type="evidence" value="ECO:0007669"/>
    <property type="project" value="TreeGrafter"/>
</dbReference>
<name>A0A381SVH7_9ZZZZ</name>
<dbReference type="GO" id="GO:0046872">
    <property type="term" value="F:metal ion binding"/>
    <property type="evidence" value="ECO:0007669"/>
    <property type="project" value="UniProtKB-KW"/>
</dbReference>
<dbReference type="GO" id="GO:0004401">
    <property type="term" value="F:histidinol-phosphatase activity"/>
    <property type="evidence" value="ECO:0007669"/>
    <property type="project" value="InterPro"/>
</dbReference>
<keyword evidence="3" id="KW-0479">Metal-binding</keyword>
<evidence type="ECO:0000256" key="4">
    <source>
        <dbReference type="ARBA" id="ARBA00022801"/>
    </source>
</evidence>
<reference evidence="6" key="1">
    <citation type="submission" date="2018-05" db="EMBL/GenBank/DDBJ databases">
        <authorList>
            <person name="Lanie J.A."/>
            <person name="Ng W.-L."/>
            <person name="Kazmierczak K.M."/>
            <person name="Andrzejewski T.M."/>
            <person name="Davidsen T.M."/>
            <person name="Wayne K.J."/>
            <person name="Tettelin H."/>
            <person name="Glass J.I."/>
            <person name="Rusch D."/>
            <person name="Podicherti R."/>
            <person name="Tsui H.-C.T."/>
            <person name="Winkler M.E."/>
        </authorList>
    </citation>
    <scope>NUCLEOTIDE SEQUENCE</scope>
</reference>
<dbReference type="PRINTS" id="PR00377">
    <property type="entry name" value="IMPHPHTASES"/>
</dbReference>
<comment type="cofactor">
    <cofactor evidence="1">
        <name>Mg(2+)</name>
        <dbReference type="ChEBI" id="CHEBI:18420"/>
    </cofactor>
</comment>
<dbReference type="Gene3D" id="3.30.540.10">
    <property type="entry name" value="Fructose-1,6-Bisphosphatase, subunit A, domain 1"/>
    <property type="match status" value="1"/>
</dbReference>
<organism evidence="6">
    <name type="scientific">marine metagenome</name>
    <dbReference type="NCBI Taxonomy" id="408172"/>
    <lineage>
        <taxon>unclassified sequences</taxon>
        <taxon>metagenomes</taxon>
        <taxon>ecological metagenomes</taxon>
    </lineage>
</organism>
<dbReference type="AlphaFoldDB" id="A0A381SVH7"/>
<gene>
    <name evidence="6" type="ORF">METZ01_LOCUS60192</name>
</gene>
<evidence type="ECO:0000256" key="5">
    <source>
        <dbReference type="ARBA" id="ARBA00022842"/>
    </source>
</evidence>